<dbReference type="GO" id="GO:0016151">
    <property type="term" value="F:nickel cation binding"/>
    <property type="evidence" value="ECO:0007669"/>
    <property type="project" value="UniProtKB-UniRule"/>
</dbReference>
<dbReference type="AlphaFoldDB" id="A0A497ETU9"/>
<comment type="function">
    <text evidence="4">Involved in the maturation of [NiFe] hydrogenases. Required for nickel insertion into the metal center of the hydrogenase.</text>
</comment>
<dbReference type="EMBL" id="QMQX01000019">
    <property type="protein sequence ID" value="RLE53173.1"/>
    <property type="molecule type" value="Genomic_DNA"/>
</dbReference>
<feature type="binding site" evidence="4">
    <location>
        <position position="80"/>
    </location>
    <ligand>
        <name>Zn(2+)</name>
        <dbReference type="ChEBI" id="CHEBI:29105"/>
    </ligand>
</feature>
<sequence>MVHEWALAQAIVDSVEEYASSEGIGKVKKVIVKIGELQAIDKEILMFALNELSKQPYVRKVNIEGYELKDEEAILKCRVCGNEWKFRDMKLNEDVMESAHFVPEVIHAFVKCPYCNSRDFEVVRGRGVYIESIETD</sequence>
<proteinExistence type="inferred from homology"/>
<evidence type="ECO:0000313" key="8">
    <source>
        <dbReference type="Proteomes" id="UP000278475"/>
    </source>
</evidence>
<keyword evidence="1 4" id="KW-0533">Nickel</keyword>
<dbReference type="Proteomes" id="UP000272051">
    <property type="component" value="Unassembled WGS sequence"/>
</dbReference>
<organism evidence="5 8">
    <name type="scientific">Thermoproteota archaeon</name>
    <dbReference type="NCBI Taxonomy" id="2056631"/>
    <lineage>
        <taxon>Archaea</taxon>
        <taxon>Thermoproteota</taxon>
    </lineage>
</organism>
<feature type="binding site" evidence="4">
    <location>
        <position position="77"/>
    </location>
    <ligand>
        <name>Zn(2+)</name>
        <dbReference type="ChEBI" id="CHEBI:29105"/>
    </ligand>
</feature>
<dbReference type="HAMAP" id="MF_00213">
    <property type="entry name" value="HypA_HybF"/>
    <property type="match status" value="1"/>
</dbReference>
<dbReference type="Pfam" id="PF01155">
    <property type="entry name" value="HypA"/>
    <property type="match status" value="1"/>
</dbReference>
<dbReference type="EMBL" id="QMQV01000007">
    <property type="protein sequence ID" value="RLE50361.1"/>
    <property type="molecule type" value="Genomic_DNA"/>
</dbReference>
<keyword evidence="3 4" id="KW-0862">Zinc</keyword>
<dbReference type="Proteomes" id="UP000278475">
    <property type="component" value="Unassembled WGS sequence"/>
</dbReference>
<feature type="binding site" evidence="4">
    <location>
        <position position="112"/>
    </location>
    <ligand>
        <name>Zn(2+)</name>
        <dbReference type="ChEBI" id="CHEBI:29105"/>
    </ligand>
</feature>
<reference evidence="7 8" key="1">
    <citation type="submission" date="2018-06" db="EMBL/GenBank/DDBJ databases">
        <title>Extensive metabolic versatility and redundancy in microbially diverse, dynamic hydrothermal sediments.</title>
        <authorList>
            <person name="Dombrowski N."/>
            <person name="Teske A."/>
            <person name="Baker B.J."/>
        </authorList>
    </citation>
    <scope>NUCLEOTIDE SEQUENCE [LARGE SCALE GENOMIC DNA]</scope>
    <source>
        <strain evidence="6">B34_G17</strain>
        <strain evidence="5">B66_G16</strain>
    </source>
</reference>
<comment type="caution">
    <text evidence="5">The sequence shown here is derived from an EMBL/GenBank/DDBJ whole genome shotgun (WGS) entry which is preliminary data.</text>
</comment>
<keyword evidence="2 4" id="KW-0479">Metal-binding</keyword>
<dbReference type="PIRSF" id="PIRSF004761">
    <property type="entry name" value="Hydrgn_mat_HypA"/>
    <property type="match status" value="1"/>
</dbReference>
<dbReference type="GO" id="GO:0051604">
    <property type="term" value="P:protein maturation"/>
    <property type="evidence" value="ECO:0007669"/>
    <property type="project" value="InterPro"/>
</dbReference>
<feature type="binding site" evidence="4">
    <location>
        <position position="3"/>
    </location>
    <ligand>
        <name>Ni(2+)</name>
        <dbReference type="ChEBI" id="CHEBI:49786"/>
    </ligand>
</feature>
<feature type="binding site" evidence="4">
    <location>
        <position position="115"/>
    </location>
    <ligand>
        <name>Zn(2+)</name>
        <dbReference type="ChEBI" id="CHEBI:29105"/>
    </ligand>
</feature>
<dbReference type="NCBIfam" id="NF003008">
    <property type="entry name" value="PRK03824.1"/>
    <property type="match status" value="1"/>
</dbReference>
<accession>A0A497ETU9</accession>
<evidence type="ECO:0000256" key="3">
    <source>
        <dbReference type="ARBA" id="ARBA00022833"/>
    </source>
</evidence>
<comment type="similarity">
    <text evidence="4">Belongs to the HypA/HybF family.</text>
</comment>
<evidence type="ECO:0000256" key="1">
    <source>
        <dbReference type="ARBA" id="ARBA00022596"/>
    </source>
</evidence>
<name>A0A497ETU9_9CREN</name>
<evidence type="ECO:0000313" key="6">
    <source>
        <dbReference type="EMBL" id="RLE53173.1"/>
    </source>
</evidence>
<gene>
    <name evidence="4" type="primary">hypA</name>
    <name evidence="5" type="ORF">DRJ31_01540</name>
    <name evidence="6" type="ORF">DRJ33_01760</name>
</gene>
<evidence type="ECO:0000256" key="2">
    <source>
        <dbReference type="ARBA" id="ARBA00022723"/>
    </source>
</evidence>
<dbReference type="Gene3D" id="3.30.2320.80">
    <property type="match status" value="1"/>
</dbReference>
<protein>
    <recommendedName>
        <fullName evidence="4">Hydrogenase maturation factor HypA</fullName>
    </recommendedName>
</protein>
<dbReference type="PANTHER" id="PTHR34535:SF3">
    <property type="entry name" value="HYDROGENASE MATURATION FACTOR HYPA"/>
    <property type="match status" value="1"/>
</dbReference>
<dbReference type="InterPro" id="IPR000688">
    <property type="entry name" value="HypA/HybF"/>
</dbReference>
<evidence type="ECO:0000313" key="5">
    <source>
        <dbReference type="EMBL" id="RLE50361.1"/>
    </source>
</evidence>
<evidence type="ECO:0000256" key="4">
    <source>
        <dbReference type="HAMAP-Rule" id="MF_00213"/>
    </source>
</evidence>
<dbReference type="GO" id="GO:0008270">
    <property type="term" value="F:zinc ion binding"/>
    <property type="evidence" value="ECO:0007669"/>
    <property type="project" value="UniProtKB-UniRule"/>
</dbReference>
<evidence type="ECO:0000313" key="7">
    <source>
        <dbReference type="Proteomes" id="UP000272051"/>
    </source>
</evidence>
<dbReference type="PANTHER" id="PTHR34535">
    <property type="entry name" value="HYDROGENASE MATURATION FACTOR HYPA"/>
    <property type="match status" value="1"/>
</dbReference>